<dbReference type="InterPro" id="IPR007169">
    <property type="entry name" value="RemA-like"/>
</dbReference>
<proteinExistence type="predicted"/>
<gene>
    <name evidence="1" type="ORF">COK99_01305</name>
</gene>
<dbReference type="PANTHER" id="PTHR38449">
    <property type="entry name" value="REGULATORY PROTEIN TM_1690-RELATED"/>
    <property type="match status" value="1"/>
</dbReference>
<dbReference type="PANTHER" id="PTHR38449:SF1">
    <property type="entry name" value="REGULATORY PROTEIN SSL2874-RELATED"/>
    <property type="match status" value="1"/>
</dbReference>
<reference evidence="1 2" key="1">
    <citation type="submission" date="2017-09" db="EMBL/GenBank/DDBJ databases">
        <title>Large-scale bioinformatics analysis of Bacillus genomes uncovers conserved roles of natural products in bacterial physiology.</title>
        <authorList>
            <consortium name="Agbiome Team Llc"/>
            <person name="Bleich R.M."/>
            <person name="Grubbs K.J."/>
            <person name="Santa Maria K.C."/>
            <person name="Allen S.E."/>
            <person name="Farag S."/>
            <person name="Shank E.A."/>
            <person name="Bowers A."/>
        </authorList>
    </citation>
    <scope>NUCLEOTIDE SEQUENCE [LARGE SCALE GENOMIC DNA]</scope>
    <source>
        <strain evidence="1 2">AFS060060</strain>
    </source>
</reference>
<dbReference type="Pfam" id="PF04025">
    <property type="entry name" value="RemA-like"/>
    <property type="match status" value="1"/>
</dbReference>
<evidence type="ECO:0000313" key="1">
    <source>
        <dbReference type="EMBL" id="PFV35686.1"/>
    </source>
</evidence>
<evidence type="ECO:0000313" key="2">
    <source>
        <dbReference type="Proteomes" id="UP000223366"/>
    </source>
</evidence>
<name>A0A9X7BTF9_BACTU</name>
<protein>
    <recommendedName>
        <fullName evidence="3">DUF370 domain-containing protein</fullName>
    </recommendedName>
</protein>
<dbReference type="AlphaFoldDB" id="A0A9X7BTF9"/>
<evidence type="ECO:0008006" key="3">
    <source>
        <dbReference type="Google" id="ProtNLM"/>
    </source>
</evidence>
<sequence>MNNNIHFVDIGFSNYVDAGKILTVNRPDSSPIKRALQQAKESGRFLDLTQGKKTRSIITQSSDTGLIFTASAVLTSTIMNRIRESEAKQLKRNAEKTSDKAIAIAHEEIIETTNE</sequence>
<dbReference type="EMBL" id="NVDU01000003">
    <property type="protein sequence ID" value="PFV35686.1"/>
    <property type="molecule type" value="Genomic_DNA"/>
</dbReference>
<dbReference type="Proteomes" id="UP000223366">
    <property type="component" value="Unassembled WGS sequence"/>
</dbReference>
<accession>A0A9X7BTF9</accession>
<comment type="caution">
    <text evidence="1">The sequence shown here is derived from an EMBL/GenBank/DDBJ whole genome shotgun (WGS) entry which is preliminary data.</text>
</comment>
<organism evidence="1 2">
    <name type="scientific">Bacillus thuringiensis</name>
    <dbReference type="NCBI Taxonomy" id="1428"/>
    <lineage>
        <taxon>Bacteria</taxon>
        <taxon>Bacillati</taxon>
        <taxon>Bacillota</taxon>
        <taxon>Bacilli</taxon>
        <taxon>Bacillales</taxon>
        <taxon>Bacillaceae</taxon>
        <taxon>Bacillus</taxon>
        <taxon>Bacillus cereus group</taxon>
    </lineage>
</organism>
<dbReference type="RefSeq" id="WP_098685557.1">
    <property type="nucleotide sequence ID" value="NZ_NVDU01000003.1"/>
</dbReference>